<feature type="region of interest" description="Disordered" evidence="1">
    <location>
        <begin position="149"/>
        <end position="256"/>
    </location>
</feature>
<evidence type="ECO:0000256" key="1">
    <source>
        <dbReference type="SAM" id="MobiDB-lite"/>
    </source>
</evidence>
<dbReference type="EMBL" id="JAWQEG010000107">
    <property type="protein sequence ID" value="KAK3894473.1"/>
    <property type="molecule type" value="Genomic_DNA"/>
</dbReference>
<dbReference type="GO" id="GO:0031514">
    <property type="term" value="C:motile cilium"/>
    <property type="evidence" value="ECO:0007669"/>
    <property type="project" value="TreeGrafter"/>
</dbReference>
<feature type="compositionally biased region" description="Low complexity" evidence="1">
    <location>
        <begin position="192"/>
        <end position="206"/>
    </location>
</feature>
<protein>
    <submittedName>
        <fullName evidence="2">Uncharacterized protein</fullName>
    </submittedName>
</protein>
<reference evidence="2" key="1">
    <citation type="submission" date="2023-10" db="EMBL/GenBank/DDBJ databases">
        <title>Genome assemblies of two species of porcelain crab, Petrolisthes cinctipes and Petrolisthes manimaculis (Anomura: Porcellanidae).</title>
        <authorList>
            <person name="Angst P."/>
        </authorList>
    </citation>
    <scope>NUCLEOTIDE SEQUENCE</scope>
    <source>
        <strain evidence="2">PB745_01</strain>
        <tissue evidence="2">Gill</tissue>
    </source>
</reference>
<dbReference type="GO" id="GO:0030317">
    <property type="term" value="P:flagellated sperm motility"/>
    <property type="evidence" value="ECO:0007669"/>
    <property type="project" value="TreeGrafter"/>
</dbReference>
<proteinExistence type="predicted"/>
<evidence type="ECO:0000313" key="2">
    <source>
        <dbReference type="EMBL" id="KAK3894473.1"/>
    </source>
</evidence>
<organism evidence="2 3">
    <name type="scientific">Petrolisthes cinctipes</name>
    <name type="common">Flat porcelain crab</name>
    <dbReference type="NCBI Taxonomy" id="88211"/>
    <lineage>
        <taxon>Eukaryota</taxon>
        <taxon>Metazoa</taxon>
        <taxon>Ecdysozoa</taxon>
        <taxon>Arthropoda</taxon>
        <taxon>Crustacea</taxon>
        <taxon>Multicrustacea</taxon>
        <taxon>Malacostraca</taxon>
        <taxon>Eumalacostraca</taxon>
        <taxon>Eucarida</taxon>
        <taxon>Decapoda</taxon>
        <taxon>Pleocyemata</taxon>
        <taxon>Anomura</taxon>
        <taxon>Galatheoidea</taxon>
        <taxon>Porcellanidae</taxon>
        <taxon>Petrolisthes</taxon>
    </lineage>
</organism>
<accession>A0AAE1L3M2</accession>
<name>A0AAE1L3M2_PETCI</name>
<dbReference type="PANTHER" id="PTHR35249:SF2">
    <property type="entry name" value="DYNEIN REGULATORY COMPLEX SUBUNIT 7"/>
    <property type="match status" value="1"/>
</dbReference>
<dbReference type="Proteomes" id="UP001286313">
    <property type="component" value="Unassembled WGS sequence"/>
</dbReference>
<sequence>MKSEGGGGDNMMIITPDQVASFRRRYNTLQPRGPLLLLSTQDDERGVQVPVTSLVVVSPQPHPQLLNLQQAATTLSDLLTYIPPSQLPPTITSVVRSADVVCKSQQGSSVELGLVFTSILLGAGYNALVVQGEATHSLVTRDTSHLTCPYLPQQSEEGARGPETVPSKYSIRPPPDLTSRYTAIMQERSRRQQQQQQKNEGNNSGSTGKQKKKKKKQFDLTDETLWVPLIPPSSPSLPLSAHDHQGLPKQQQQHQHQDFTYKFPKVIISQEGSVIIVFNAS</sequence>
<dbReference type="InterPro" id="IPR033551">
    <property type="entry name" value="DRC7/lobo"/>
</dbReference>
<dbReference type="AlphaFoldDB" id="A0AAE1L3M2"/>
<keyword evidence="3" id="KW-1185">Reference proteome</keyword>
<gene>
    <name evidence="2" type="ORF">Pcinc_001729</name>
</gene>
<comment type="caution">
    <text evidence="2">The sequence shown here is derived from an EMBL/GenBank/DDBJ whole genome shotgun (WGS) entry which is preliminary data.</text>
</comment>
<evidence type="ECO:0000313" key="3">
    <source>
        <dbReference type="Proteomes" id="UP001286313"/>
    </source>
</evidence>
<dbReference type="PANTHER" id="PTHR35249">
    <property type="entry name" value="DYNEIN REGULATORY COMPLEX SUBUNIT 7"/>
    <property type="match status" value="1"/>
</dbReference>